<comment type="caution">
    <text evidence="1">The sequence shown here is derived from an EMBL/GenBank/DDBJ whole genome shotgun (WGS) entry which is preliminary data.</text>
</comment>
<evidence type="ECO:0000313" key="1">
    <source>
        <dbReference type="EMBL" id="KAJ4343352.1"/>
    </source>
</evidence>
<dbReference type="Proteomes" id="UP001140562">
    <property type="component" value="Unassembled WGS sequence"/>
</dbReference>
<organism evidence="1 2">
    <name type="scientific">Didymella glomerata</name>
    <dbReference type="NCBI Taxonomy" id="749621"/>
    <lineage>
        <taxon>Eukaryota</taxon>
        <taxon>Fungi</taxon>
        <taxon>Dikarya</taxon>
        <taxon>Ascomycota</taxon>
        <taxon>Pezizomycotina</taxon>
        <taxon>Dothideomycetes</taxon>
        <taxon>Pleosporomycetidae</taxon>
        <taxon>Pleosporales</taxon>
        <taxon>Pleosporineae</taxon>
        <taxon>Didymellaceae</taxon>
        <taxon>Didymella</taxon>
    </lineage>
</organism>
<sequence>MANEYDALFARLRVKYPKASFPESECSALTSYLNGDIDAQPCATELTKYTNRRLPVTSKLCIYGLIIQFGINFAETHEDLVTLIKEIRNIPASKDTGDIDWTNEKESFDEAFRGSYDSIWDLMLEVDKAGGQKPISGQSEASQQWTNVNAFGARLQHEGLLSDMLNALLLIVKVLETKQSETQVQMNLGAAASWLEFASKEIKEHATGVGAHTNWARESDYKKEPIVDGKRMAYWKDRLVEVSGSPSIGEEVAASCERAEIAIEQALWEKKK</sequence>
<dbReference type="OrthoDB" id="3350591at2759"/>
<accession>A0A9W9C4A7</accession>
<dbReference type="InterPro" id="IPR022085">
    <property type="entry name" value="OpdG"/>
</dbReference>
<protein>
    <submittedName>
        <fullName evidence="1">Uncharacterized protein</fullName>
    </submittedName>
</protein>
<name>A0A9W9C4A7_9PLEO</name>
<dbReference type="AlphaFoldDB" id="A0A9W9C4A7"/>
<proteinExistence type="predicted"/>
<dbReference type="PANTHER" id="PTHR38797:SF4">
    <property type="entry name" value="NUCLEAR PORE COMPLEX PROTEIN NUP85"/>
    <property type="match status" value="1"/>
</dbReference>
<dbReference type="PANTHER" id="PTHR38797">
    <property type="entry name" value="NUCLEAR PORE COMPLEX PROTEIN NUP85-RELATED"/>
    <property type="match status" value="1"/>
</dbReference>
<evidence type="ECO:0000313" key="2">
    <source>
        <dbReference type="Proteomes" id="UP001140562"/>
    </source>
</evidence>
<reference evidence="1" key="1">
    <citation type="submission" date="2022-10" db="EMBL/GenBank/DDBJ databases">
        <title>Tapping the CABI collections for fungal endophytes: first genome assemblies for Collariella, Neodidymelliopsis, Ascochyta clinopodiicola, Didymella pomorum, Didymosphaeria variabile, Neocosmospora piperis and Neocucurbitaria cava.</title>
        <authorList>
            <person name="Hill R."/>
        </authorList>
    </citation>
    <scope>NUCLEOTIDE SEQUENCE</scope>
    <source>
        <strain evidence="1">IMI 360193</strain>
    </source>
</reference>
<dbReference type="InterPro" id="IPR053204">
    <property type="entry name" value="Oxopyrrolidines_Biosynth-assoc"/>
</dbReference>
<keyword evidence="2" id="KW-1185">Reference proteome</keyword>
<dbReference type="EMBL" id="JAPEUV010000003">
    <property type="protein sequence ID" value="KAJ4343352.1"/>
    <property type="molecule type" value="Genomic_DNA"/>
</dbReference>
<dbReference type="Pfam" id="PF12311">
    <property type="entry name" value="DUF3632"/>
    <property type="match status" value="1"/>
</dbReference>
<gene>
    <name evidence="1" type="ORF">N0V87_000576</name>
</gene>